<comment type="caution">
    <text evidence="1">The sequence shown here is derived from an EMBL/GenBank/DDBJ whole genome shotgun (WGS) entry which is preliminary data.</text>
</comment>
<sequence>MNFVLRLSHISALIRIYIDLRQENTHMQAHIELPRISRIV</sequence>
<proteinExistence type="predicted"/>
<protein>
    <submittedName>
        <fullName evidence="1">Uncharacterized protein</fullName>
    </submittedName>
</protein>
<dbReference type="Proteomes" id="UP000216478">
    <property type="component" value="Unassembled WGS sequence"/>
</dbReference>
<gene>
    <name evidence="1" type="ORF">CEV33_0448</name>
</gene>
<reference evidence="1 2" key="1">
    <citation type="submission" date="2017-07" db="EMBL/GenBank/DDBJ databases">
        <title>Phylogenetic study on the rhizospheric bacterium Ochrobactrum sp. A44.</title>
        <authorList>
            <person name="Krzyzanowska D.M."/>
            <person name="Ossowicki A."/>
            <person name="Rajewska M."/>
            <person name="Maciag T."/>
            <person name="Kaczynski Z."/>
            <person name="Czerwicka M."/>
            <person name="Jafra S."/>
        </authorList>
    </citation>
    <scope>NUCLEOTIDE SEQUENCE [LARGE SCALE GENOMIC DNA]</scope>
    <source>
        <strain evidence="1 2">OgA9a</strain>
    </source>
</reference>
<evidence type="ECO:0000313" key="1">
    <source>
        <dbReference type="EMBL" id="OYR13651.1"/>
    </source>
</evidence>
<dbReference type="AlphaFoldDB" id="A0A256FGS0"/>
<accession>A0A256FGS0</accession>
<organism evidence="1 2">
    <name type="scientific">Brucella grignonensis</name>
    <dbReference type="NCBI Taxonomy" id="94627"/>
    <lineage>
        <taxon>Bacteria</taxon>
        <taxon>Pseudomonadati</taxon>
        <taxon>Pseudomonadota</taxon>
        <taxon>Alphaproteobacteria</taxon>
        <taxon>Hyphomicrobiales</taxon>
        <taxon>Brucellaceae</taxon>
        <taxon>Brucella/Ochrobactrum group</taxon>
        <taxon>Brucella</taxon>
    </lineage>
</organism>
<keyword evidence="2" id="KW-1185">Reference proteome</keyword>
<evidence type="ECO:0000313" key="2">
    <source>
        <dbReference type="Proteomes" id="UP000216478"/>
    </source>
</evidence>
<name>A0A256FGS0_9HYPH</name>
<dbReference type="EMBL" id="NNRL01000157">
    <property type="protein sequence ID" value="OYR13651.1"/>
    <property type="molecule type" value="Genomic_DNA"/>
</dbReference>